<proteinExistence type="predicted"/>
<dbReference type="RefSeq" id="WP_256133622.1">
    <property type="nucleotide sequence ID" value="NZ_JANFXK010000028.1"/>
</dbReference>
<name>A0ABT1RUB0_9FIRM</name>
<protein>
    <recommendedName>
        <fullName evidence="4">DUF1700 domain-containing protein</fullName>
    </recommendedName>
</protein>
<keyword evidence="1" id="KW-1133">Transmembrane helix</keyword>
<evidence type="ECO:0000313" key="3">
    <source>
        <dbReference type="Proteomes" id="UP001524502"/>
    </source>
</evidence>
<organism evidence="2 3">
    <name type="scientific">Anaerovorax odorimutans</name>
    <dbReference type="NCBI Taxonomy" id="109327"/>
    <lineage>
        <taxon>Bacteria</taxon>
        <taxon>Bacillati</taxon>
        <taxon>Bacillota</taxon>
        <taxon>Clostridia</taxon>
        <taxon>Peptostreptococcales</taxon>
        <taxon>Anaerovoracaceae</taxon>
        <taxon>Anaerovorax</taxon>
    </lineage>
</organism>
<comment type="caution">
    <text evidence="2">The sequence shown here is derived from an EMBL/GenBank/DDBJ whole genome shotgun (WGS) entry which is preliminary data.</text>
</comment>
<reference evidence="2 3" key="1">
    <citation type="submission" date="2022-06" db="EMBL/GenBank/DDBJ databases">
        <title>Isolation of gut microbiota from human fecal samples.</title>
        <authorList>
            <person name="Pamer E.G."/>
            <person name="Barat B."/>
            <person name="Waligurski E."/>
            <person name="Medina S."/>
            <person name="Paddock L."/>
            <person name="Mostad J."/>
        </authorList>
    </citation>
    <scope>NUCLEOTIDE SEQUENCE [LARGE SCALE GENOMIC DNA]</scope>
    <source>
        <strain evidence="2 3">SL.3.17</strain>
    </source>
</reference>
<gene>
    <name evidence="2" type="ORF">NE619_16975</name>
</gene>
<sequence length="129" mass="14773">MDQVQIIDEYIEAVRQALYKLTPSEEFLNALREDLTEFLLHYPDCTFDDLVRQFGSPEIVASDFLENTMDISPQKLAHKKRIRIIIIVSLLVLLAGVIIYCIQISMQTQSIATDVIIVENESTPEETNE</sequence>
<keyword evidence="1" id="KW-0472">Membrane</keyword>
<dbReference type="EMBL" id="JANFXK010000028">
    <property type="protein sequence ID" value="MCQ4638426.1"/>
    <property type="molecule type" value="Genomic_DNA"/>
</dbReference>
<keyword evidence="3" id="KW-1185">Reference proteome</keyword>
<accession>A0ABT1RUB0</accession>
<evidence type="ECO:0000313" key="2">
    <source>
        <dbReference type="EMBL" id="MCQ4638426.1"/>
    </source>
</evidence>
<evidence type="ECO:0008006" key="4">
    <source>
        <dbReference type="Google" id="ProtNLM"/>
    </source>
</evidence>
<evidence type="ECO:0000256" key="1">
    <source>
        <dbReference type="SAM" id="Phobius"/>
    </source>
</evidence>
<feature type="transmembrane region" description="Helical" evidence="1">
    <location>
        <begin position="84"/>
        <end position="106"/>
    </location>
</feature>
<dbReference type="Proteomes" id="UP001524502">
    <property type="component" value="Unassembled WGS sequence"/>
</dbReference>
<keyword evidence="1" id="KW-0812">Transmembrane</keyword>